<accession>A0A0E9TN13</accession>
<name>A0A0E9TN13_ANGAN</name>
<proteinExistence type="predicted"/>
<evidence type="ECO:0000313" key="1">
    <source>
        <dbReference type="EMBL" id="JAH54832.1"/>
    </source>
</evidence>
<sequence>MKYLQFLKLVAFLIHRKESSSNILLEA</sequence>
<reference evidence="1" key="2">
    <citation type="journal article" date="2015" name="Fish Shellfish Immunol.">
        <title>Early steps in the European eel (Anguilla anguilla)-Vibrio vulnificus interaction in the gills: Role of the RtxA13 toxin.</title>
        <authorList>
            <person name="Callol A."/>
            <person name="Pajuelo D."/>
            <person name="Ebbesson L."/>
            <person name="Teles M."/>
            <person name="MacKenzie S."/>
            <person name="Amaro C."/>
        </authorList>
    </citation>
    <scope>NUCLEOTIDE SEQUENCE</scope>
</reference>
<reference evidence="1" key="1">
    <citation type="submission" date="2014-11" db="EMBL/GenBank/DDBJ databases">
        <authorList>
            <person name="Amaro Gonzalez C."/>
        </authorList>
    </citation>
    <scope>NUCLEOTIDE SEQUENCE</scope>
</reference>
<organism evidence="1">
    <name type="scientific">Anguilla anguilla</name>
    <name type="common">European freshwater eel</name>
    <name type="synonym">Muraena anguilla</name>
    <dbReference type="NCBI Taxonomy" id="7936"/>
    <lineage>
        <taxon>Eukaryota</taxon>
        <taxon>Metazoa</taxon>
        <taxon>Chordata</taxon>
        <taxon>Craniata</taxon>
        <taxon>Vertebrata</taxon>
        <taxon>Euteleostomi</taxon>
        <taxon>Actinopterygii</taxon>
        <taxon>Neopterygii</taxon>
        <taxon>Teleostei</taxon>
        <taxon>Anguilliformes</taxon>
        <taxon>Anguillidae</taxon>
        <taxon>Anguilla</taxon>
    </lineage>
</organism>
<protein>
    <submittedName>
        <fullName evidence="1">Uncharacterized protein</fullName>
    </submittedName>
</protein>
<dbReference type="EMBL" id="GBXM01053745">
    <property type="protein sequence ID" value="JAH54832.1"/>
    <property type="molecule type" value="Transcribed_RNA"/>
</dbReference>
<dbReference type="AlphaFoldDB" id="A0A0E9TN13"/>